<dbReference type="Pfam" id="PF03796">
    <property type="entry name" value="DnaB_C"/>
    <property type="match status" value="1"/>
</dbReference>
<comment type="caution">
    <text evidence="3">The sequence shown here is derived from an EMBL/GenBank/DDBJ whole genome shotgun (WGS) entry which is preliminary data.</text>
</comment>
<dbReference type="InterPro" id="IPR027032">
    <property type="entry name" value="Twinkle-like"/>
</dbReference>
<dbReference type="EMBL" id="SWKR01000002">
    <property type="protein sequence ID" value="TKD50206.1"/>
    <property type="molecule type" value="Genomic_DNA"/>
</dbReference>
<gene>
    <name evidence="3" type="ORF">FBR43_05135</name>
</gene>
<protein>
    <submittedName>
        <fullName evidence="3">Toprim domain-containing protein</fullName>
    </submittedName>
</protein>
<dbReference type="Proteomes" id="UP000309138">
    <property type="component" value="Unassembled WGS sequence"/>
</dbReference>
<dbReference type="Gene3D" id="3.40.1360.10">
    <property type="match status" value="1"/>
</dbReference>
<dbReference type="SUPFAM" id="SSF56731">
    <property type="entry name" value="DNA primase core"/>
    <property type="match status" value="1"/>
</dbReference>
<name>A0A4U1L2F3_9SPHN</name>
<dbReference type="GO" id="GO:0043139">
    <property type="term" value="F:5'-3' DNA helicase activity"/>
    <property type="evidence" value="ECO:0007669"/>
    <property type="project" value="InterPro"/>
</dbReference>
<dbReference type="PROSITE" id="PS51199">
    <property type="entry name" value="SF4_HELICASE"/>
    <property type="match status" value="1"/>
</dbReference>
<dbReference type="GO" id="GO:0006260">
    <property type="term" value="P:DNA replication"/>
    <property type="evidence" value="ECO:0007669"/>
    <property type="project" value="InterPro"/>
</dbReference>
<dbReference type="SUPFAM" id="SSF52540">
    <property type="entry name" value="P-loop containing nucleoside triphosphate hydrolases"/>
    <property type="match status" value="1"/>
</dbReference>
<feature type="domain" description="SF4 helicase" evidence="2">
    <location>
        <begin position="234"/>
        <end position="490"/>
    </location>
</feature>
<dbReference type="AlphaFoldDB" id="A0A4U1L2F3"/>
<dbReference type="GO" id="GO:0003697">
    <property type="term" value="F:single-stranded DNA binding"/>
    <property type="evidence" value="ECO:0007669"/>
    <property type="project" value="InterPro"/>
</dbReference>
<feature type="compositionally biased region" description="Polar residues" evidence="1">
    <location>
        <begin position="9"/>
        <end position="18"/>
    </location>
</feature>
<dbReference type="PANTHER" id="PTHR12873">
    <property type="entry name" value="T7-LIKE MITOCHONDRIAL DNA HELICASE"/>
    <property type="match status" value="1"/>
</dbReference>
<dbReference type="InterPro" id="IPR034154">
    <property type="entry name" value="TOPRIM_DnaG/twinkle"/>
</dbReference>
<keyword evidence="4" id="KW-1185">Reference proteome</keyword>
<dbReference type="InterPro" id="IPR007694">
    <property type="entry name" value="DNA_helicase_DnaB-like_C"/>
</dbReference>
<evidence type="ECO:0000313" key="3">
    <source>
        <dbReference type="EMBL" id="TKD50206.1"/>
    </source>
</evidence>
<sequence>MQREPTKDGFSSATTAGSQEAPALHERHAAWIEARGISAELARKLGLCTVERSGAKWLAVPYVQRGKTINHKYRLTSEKRHMMDPDAPLALWNHDCLLEASSQPLVICEGEWDAMVALQLGWRAVSVPNGAPKEQSDDPANERRYDCLWQARDLLNRVDRVILAVDDDGPGRALRADLIALLGADRCSFVEYPFPAKDLNEVLTEYGPEAANAALLNAKAVPVKGLYSLSDFPDMPKVQGFPVGIDALEGKIEIVPGTLTVFTGYANMGKSSVMNTVCAHAIAHDMTVCIGSFETLPKPILRDGIAQALIGCSWHEYGSHPQRRAAFDTIEEHVRIVTNTLDEDMELDITALLDLCRIAVQRDGAKLIVIDPWNELEHKRRNDETLTEYVGRAIRAVKHFARTNNVAVWIVAHPTKPPKGTNAMPSLYDVSDSAHWSNKADYGLVYHRPDKTQNMANLAVVKVRMGLPGECCNVEVKLDHRCGRIRSLHA</sequence>
<dbReference type="InterPro" id="IPR027417">
    <property type="entry name" value="P-loop_NTPase"/>
</dbReference>
<accession>A0A4U1L2F3</accession>
<evidence type="ECO:0000256" key="1">
    <source>
        <dbReference type="SAM" id="MobiDB-lite"/>
    </source>
</evidence>
<proteinExistence type="predicted"/>
<reference evidence="3 4" key="1">
    <citation type="submission" date="2019-04" db="EMBL/GenBank/DDBJ databases">
        <authorList>
            <person name="Yang Y."/>
            <person name="Wei D."/>
        </authorList>
    </citation>
    <scope>NUCLEOTIDE SEQUENCE [LARGE SCALE GENOMIC DNA]</scope>
    <source>
        <strain evidence="3 4">L-1-4w-11</strain>
    </source>
</reference>
<dbReference type="Pfam" id="PF13155">
    <property type="entry name" value="Toprim_2"/>
    <property type="match status" value="1"/>
</dbReference>
<dbReference type="PANTHER" id="PTHR12873:SF0">
    <property type="entry name" value="TWINKLE MTDNA HELICASE"/>
    <property type="match status" value="1"/>
</dbReference>
<feature type="region of interest" description="Disordered" evidence="1">
    <location>
        <begin position="1"/>
        <end position="22"/>
    </location>
</feature>
<dbReference type="GO" id="GO:0005524">
    <property type="term" value="F:ATP binding"/>
    <property type="evidence" value="ECO:0007669"/>
    <property type="project" value="InterPro"/>
</dbReference>
<organism evidence="3 4">
    <name type="scientific">Sphingomonas baiyangensis</name>
    <dbReference type="NCBI Taxonomy" id="2572576"/>
    <lineage>
        <taxon>Bacteria</taxon>
        <taxon>Pseudomonadati</taxon>
        <taxon>Pseudomonadota</taxon>
        <taxon>Alphaproteobacteria</taxon>
        <taxon>Sphingomonadales</taxon>
        <taxon>Sphingomonadaceae</taxon>
        <taxon>Sphingomonas</taxon>
    </lineage>
</organism>
<evidence type="ECO:0000259" key="2">
    <source>
        <dbReference type="PROSITE" id="PS51199"/>
    </source>
</evidence>
<dbReference type="RefSeq" id="WP_136942149.1">
    <property type="nucleotide sequence ID" value="NZ_SWKR01000002.1"/>
</dbReference>
<dbReference type="OrthoDB" id="1038270at2"/>
<dbReference type="CDD" id="cd01029">
    <property type="entry name" value="TOPRIM_primases"/>
    <property type="match status" value="1"/>
</dbReference>
<dbReference type="Gene3D" id="3.40.50.300">
    <property type="entry name" value="P-loop containing nucleotide triphosphate hydrolases"/>
    <property type="match status" value="1"/>
</dbReference>
<evidence type="ECO:0000313" key="4">
    <source>
        <dbReference type="Proteomes" id="UP000309138"/>
    </source>
</evidence>